<proteinExistence type="predicted"/>
<dbReference type="Proteomes" id="UP000245956">
    <property type="component" value="Unassembled WGS sequence"/>
</dbReference>
<reference evidence="2 5" key="4">
    <citation type="journal article" date="2024" name="Microbiol. Resour. Announc.">
        <title>Genome annotations for the ascomycete fungi Trichoderma harzianum, Trichoderma aggressivum, and Purpureocillium lilacinum.</title>
        <authorList>
            <person name="Beijen E.P.W."/>
            <person name="Ohm R.A."/>
        </authorList>
    </citation>
    <scope>NUCLEOTIDE SEQUENCE [LARGE SCALE GENOMIC DNA]</scope>
    <source>
        <strain evidence="2 5">CBS 150709</strain>
    </source>
</reference>
<dbReference type="AlphaFoldDB" id="A0A2U3EFT0"/>
<dbReference type="Proteomes" id="UP001287286">
    <property type="component" value="Unassembled WGS sequence"/>
</dbReference>
<feature type="region of interest" description="Disordered" evidence="1">
    <location>
        <begin position="1"/>
        <end position="26"/>
    </location>
</feature>
<evidence type="ECO:0000313" key="2">
    <source>
        <dbReference type="EMBL" id="KAK4091956.1"/>
    </source>
</evidence>
<sequence length="180" mass="19449">MTTADTDRDRIVSRQPGPWVRKGRRPNDRAYSHALVSKPRATKVCETAGAGLDTSRCGPRRYSNAQRSSCLALWKPVCFLDGPPCLFAQPVLRITAQRPAGLPGCRGTGAIMSVSDAGRAAGIERTFFPTRLAGCMGAYPPASFPGLSDVVPPTVVVVAQHVSGQTWHLRVSSQRRRHAK</sequence>
<reference evidence="2" key="3">
    <citation type="submission" date="2023-11" db="EMBL/GenBank/DDBJ databases">
        <authorList>
            <person name="Beijen E."/>
            <person name="Ohm R.A."/>
        </authorList>
    </citation>
    <scope>NUCLEOTIDE SEQUENCE</scope>
    <source>
        <strain evidence="2">CBS 150709</strain>
    </source>
</reference>
<protein>
    <submittedName>
        <fullName evidence="3">Uncharacterized protein</fullName>
    </submittedName>
</protein>
<reference evidence="3" key="1">
    <citation type="submission" date="2015-05" db="EMBL/GenBank/DDBJ databases">
        <authorList>
            <person name="Wang D.B."/>
            <person name="Wang M."/>
        </authorList>
    </citation>
    <scope>NUCLEOTIDE SEQUENCE</scope>
    <source>
        <strain evidence="3">36-1</strain>
    </source>
</reference>
<evidence type="ECO:0000313" key="4">
    <source>
        <dbReference type="Proteomes" id="UP000245956"/>
    </source>
</evidence>
<dbReference type="EMBL" id="JAWRVI010000010">
    <property type="protein sequence ID" value="KAK4091956.1"/>
    <property type="molecule type" value="Genomic_DNA"/>
</dbReference>
<evidence type="ECO:0000256" key="1">
    <source>
        <dbReference type="SAM" id="MobiDB-lite"/>
    </source>
</evidence>
<gene>
    <name evidence="3" type="ORF">PCL_10315</name>
    <name evidence="2" type="ORF">Purlil1_3795</name>
</gene>
<dbReference type="EMBL" id="LCWV01000005">
    <property type="protein sequence ID" value="PWI73300.1"/>
    <property type="molecule type" value="Genomic_DNA"/>
</dbReference>
<name>A0A2U3EFT0_PURLI</name>
<evidence type="ECO:0000313" key="3">
    <source>
        <dbReference type="EMBL" id="PWI73300.1"/>
    </source>
</evidence>
<feature type="compositionally biased region" description="Basic and acidic residues" evidence="1">
    <location>
        <begin position="1"/>
        <end position="12"/>
    </location>
</feature>
<evidence type="ECO:0000313" key="5">
    <source>
        <dbReference type="Proteomes" id="UP001287286"/>
    </source>
</evidence>
<accession>A0A2U3EFT0</accession>
<organism evidence="3 4">
    <name type="scientific">Purpureocillium lilacinum</name>
    <name type="common">Paecilomyces lilacinus</name>
    <dbReference type="NCBI Taxonomy" id="33203"/>
    <lineage>
        <taxon>Eukaryota</taxon>
        <taxon>Fungi</taxon>
        <taxon>Dikarya</taxon>
        <taxon>Ascomycota</taxon>
        <taxon>Pezizomycotina</taxon>
        <taxon>Sordariomycetes</taxon>
        <taxon>Hypocreomycetidae</taxon>
        <taxon>Hypocreales</taxon>
        <taxon>Ophiocordycipitaceae</taxon>
        <taxon>Purpureocillium</taxon>
    </lineage>
</organism>
<comment type="caution">
    <text evidence="3">The sequence shown here is derived from an EMBL/GenBank/DDBJ whole genome shotgun (WGS) entry which is preliminary data.</text>
</comment>
<reference evidence="3 4" key="2">
    <citation type="journal article" date="2016" name="Front. Microbiol.">
        <title>Genome and transcriptome sequences reveal the specific parasitism of the nematophagous Purpureocillium lilacinum 36-1.</title>
        <authorList>
            <person name="Xie J."/>
            <person name="Li S."/>
            <person name="Mo C."/>
            <person name="Xiao X."/>
            <person name="Peng D."/>
            <person name="Wang G."/>
            <person name="Xiao Y."/>
        </authorList>
    </citation>
    <scope>NUCLEOTIDE SEQUENCE [LARGE SCALE GENOMIC DNA]</scope>
    <source>
        <strain evidence="3 4">36-1</strain>
    </source>
</reference>
<keyword evidence="5" id="KW-1185">Reference proteome</keyword>